<dbReference type="Gene3D" id="1.25.40.1050">
    <property type="match status" value="1"/>
</dbReference>
<dbReference type="STRING" id="104452.A0A0L7KHW8"/>
<dbReference type="EMBL" id="JTDY01009792">
    <property type="protein sequence ID" value="KOB62670.1"/>
    <property type="molecule type" value="Genomic_DNA"/>
</dbReference>
<feature type="domain" description="Xrn1 helical" evidence="2">
    <location>
        <begin position="11"/>
        <end position="57"/>
    </location>
</feature>
<reference evidence="3 4" key="1">
    <citation type="journal article" date="2015" name="Genome Biol. Evol.">
        <title>The genome of winter moth (Operophtera brumata) provides a genomic perspective on sexual dimorphism and phenology.</title>
        <authorList>
            <person name="Derks M.F."/>
            <person name="Smit S."/>
            <person name="Salis L."/>
            <person name="Schijlen E."/>
            <person name="Bossers A."/>
            <person name="Mateman C."/>
            <person name="Pijl A.S."/>
            <person name="de Ridder D."/>
            <person name="Groenen M.A."/>
            <person name="Visser M.E."/>
            <person name="Megens H.J."/>
        </authorList>
    </citation>
    <scope>NUCLEOTIDE SEQUENCE [LARGE SCALE GENOMIC DNA]</scope>
    <source>
        <strain evidence="3">WM2013NL</strain>
        <tissue evidence="3">Head and thorax</tissue>
    </source>
</reference>
<dbReference type="GO" id="GO:0004534">
    <property type="term" value="F:5'-3' RNA exonuclease activity"/>
    <property type="evidence" value="ECO:0007669"/>
    <property type="project" value="TreeGrafter"/>
</dbReference>
<dbReference type="InterPro" id="IPR027073">
    <property type="entry name" value="5_3_exoribonuclease"/>
</dbReference>
<dbReference type="PANTHER" id="PTHR12341">
    <property type="entry name" value="5'-&gt;3' EXORIBONUCLEASE"/>
    <property type="match status" value="1"/>
</dbReference>
<dbReference type="GO" id="GO:0000956">
    <property type="term" value="P:nuclear-transcribed mRNA catabolic process"/>
    <property type="evidence" value="ECO:0007669"/>
    <property type="project" value="TreeGrafter"/>
</dbReference>
<dbReference type="PANTHER" id="PTHR12341:SF41">
    <property type="entry name" value="5'-3' EXORIBONUCLEASE 2"/>
    <property type="match status" value="1"/>
</dbReference>
<feature type="domain" description="Xrn1 helical" evidence="2">
    <location>
        <begin position="148"/>
        <end position="256"/>
    </location>
</feature>
<dbReference type="Proteomes" id="UP000037510">
    <property type="component" value="Unassembled WGS sequence"/>
</dbReference>
<evidence type="ECO:0000259" key="2">
    <source>
        <dbReference type="Pfam" id="PF17846"/>
    </source>
</evidence>
<dbReference type="GO" id="GO:0003723">
    <property type="term" value="F:RNA binding"/>
    <property type="evidence" value="ECO:0007669"/>
    <property type="project" value="TreeGrafter"/>
</dbReference>
<sequence length="324" mass="37642">QDDSNSRGHKRTSTQAGLDEEEDEDKHDEVRLWEDGFKERYYESKFEVSKENMEFRLQYDSNSRGHKRTSTQAGLDEEEDEDKHDEVRLWEDGFRERYNESKFEVSKENMEFRLVTNMCSILKQYDSNSRGHKRTSTQAGLDEDKHDEGCASWKWYFPYHYAPFASDFVNICGLSTKFEKGTLPFRPLEQLMGVFPAASSSHFSPIIDFYPIDFKIDLNGKKFAWQGVALLPFVDESRLFKALEPYYENLTTAESEQLASPVIGLQPVLGNQAVCARFVDPQYPDDFVFPARRLKGAVEPPRVLKPGAFPDNEQRRNWRPQIGI</sequence>
<dbReference type="InterPro" id="IPR041412">
    <property type="entry name" value="Xrn1_helical"/>
</dbReference>
<dbReference type="Pfam" id="PF17846">
    <property type="entry name" value="XRN_M"/>
    <property type="match status" value="3"/>
</dbReference>
<evidence type="ECO:0000313" key="4">
    <source>
        <dbReference type="Proteomes" id="UP000037510"/>
    </source>
</evidence>
<name>A0A0L7KHW8_OPEBR</name>
<gene>
    <name evidence="3" type="ORF">OBRU01_25043</name>
</gene>
<evidence type="ECO:0000256" key="1">
    <source>
        <dbReference type="SAM" id="MobiDB-lite"/>
    </source>
</evidence>
<feature type="region of interest" description="Disordered" evidence="1">
    <location>
        <begin position="57"/>
        <end position="82"/>
    </location>
</feature>
<organism evidence="3 4">
    <name type="scientific">Operophtera brumata</name>
    <name type="common">Winter moth</name>
    <name type="synonym">Phalaena brumata</name>
    <dbReference type="NCBI Taxonomy" id="104452"/>
    <lineage>
        <taxon>Eukaryota</taxon>
        <taxon>Metazoa</taxon>
        <taxon>Ecdysozoa</taxon>
        <taxon>Arthropoda</taxon>
        <taxon>Hexapoda</taxon>
        <taxon>Insecta</taxon>
        <taxon>Pterygota</taxon>
        <taxon>Neoptera</taxon>
        <taxon>Endopterygota</taxon>
        <taxon>Lepidoptera</taxon>
        <taxon>Glossata</taxon>
        <taxon>Ditrysia</taxon>
        <taxon>Geometroidea</taxon>
        <taxon>Geometridae</taxon>
        <taxon>Larentiinae</taxon>
        <taxon>Operophtera</taxon>
    </lineage>
</organism>
<proteinExistence type="predicted"/>
<feature type="region of interest" description="Disordered" evidence="1">
    <location>
        <begin position="305"/>
        <end position="324"/>
    </location>
</feature>
<feature type="domain" description="Xrn1 helical" evidence="2">
    <location>
        <begin position="67"/>
        <end position="113"/>
    </location>
</feature>
<keyword evidence="4" id="KW-1185">Reference proteome</keyword>
<accession>A0A0L7KHW8</accession>
<comment type="caution">
    <text evidence="3">The sequence shown here is derived from an EMBL/GenBank/DDBJ whole genome shotgun (WGS) entry which is preliminary data.</text>
</comment>
<dbReference type="AlphaFoldDB" id="A0A0L7KHW8"/>
<evidence type="ECO:0000313" key="3">
    <source>
        <dbReference type="EMBL" id="KOB62670.1"/>
    </source>
</evidence>
<dbReference type="GO" id="GO:0005634">
    <property type="term" value="C:nucleus"/>
    <property type="evidence" value="ECO:0007669"/>
    <property type="project" value="TreeGrafter"/>
</dbReference>
<feature type="region of interest" description="Disordered" evidence="1">
    <location>
        <begin position="1"/>
        <end position="30"/>
    </location>
</feature>
<protein>
    <submittedName>
        <fullName evidence="3">5'-3' exoribonuclease 2-like protein</fullName>
    </submittedName>
</protein>
<feature type="non-terminal residue" evidence="3">
    <location>
        <position position="1"/>
    </location>
</feature>